<dbReference type="Gene3D" id="3.40.50.2300">
    <property type="match status" value="2"/>
</dbReference>
<sequence length="335" mass="35360">MKRLFLSIGLILAVLVGAFFGASHNTNQANTQKKIPTVGILQFLTHPALDAIHKGMVDELAKEGYIDGKTIHIDFQNAQGNQSNLKSMATKFDNENADLSVGIATPAAQALANTVSGKVLFAPSTNPVAAGLVTDLKHPGNHVTGVSDQAPLKDQLALIKKFIPQLQTLGIIYTSSDISATTEAKEMVKLATQAGLKTKVYTIAQSNDLAQVAQSMARNKAINAVFVPTDNTIASSMPVLLQATNPAKMPVFPTASTMVQAGGIAAESINQYQIGVTTGKMIAKILRGQTINDTPVEFMKKGELVINVKAAQKLGIDVPADLLKQAKAIPGGIIK</sequence>
<reference evidence="2 3" key="1">
    <citation type="submission" date="2021-11" db="EMBL/GenBank/DDBJ databases">
        <authorList>
            <person name="Depoorter E."/>
        </authorList>
    </citation>
    <scope>NUCLEOTIDE SEQUENCE [LARGE SCALE GENOMIC DNA]</scope>
    <source>
        <strain evidence="2 3">LMG 24289</strain>
    </source>
</reference>
<organism evidence="2 3">
    <name type="scientific">Periweissella fabaria</name>
    <dbReference type="NCBI Taxonomy" id="546157"/>
    <lineage>
        <taxon>Bacteria</taxon>
        <taxon>Bacillati</taxon>
        <taxon>Bacillota</taxon>
        <taxon>Bacilli</taxon>
        <taxon>Lactobacillales</taxon>
        <taxon>Lactobacillaceae</taxon>
        <taxon>Periweissella</taxon>
    </lineage>
</organism>
<dbReference type="CDD" id="cd06325">
    <property type="entry name" value="PBP1_ABC_unchar_transporter"/>
    <property type="match status" value="1"/>
</dbReference>
<feature type="chain" id="PRO_5046332924" description="ABC transporter substrate-binding protein" evidence="1">
    <location>
        <begin position="30"/>
        <end position="335"/>
    </location>
</feature>
<name>A0ABM8Z5J1_9LACO</name>
<evidence type="ECO:0000313" key="3">
    <source>
        <dbReference type="Proteomes" id="UP000789707"/>
    </source>
</evidence>
<feature type="signal peptide" evidence="1">
    <location>
        <begin position="1"/>
        <end position="29"/>
    </location>
</feature>
<evidence type="ECO:0008006" key="4">
    <source>
        <dbReference type="Google" id="ProtNLM"/>
    </source>
</evidence>
<keyword evidence="3" id="KW-1185">Reference proteome</keyword>
<dbReference type="Proteomes" id="UP000789707">
    <property type="component" value="Unassembled WGS sequence"/>
</dbReference>
<dbReference type="InterPro" id="IPR028082">
    <property type="entry name" value="Peripla_BP_I"/>
</dbReference>
<dbReference type="PANTHER" id="PTHR35271">
    <property type="entry name" value="ABC TRANSPORTER, SUBSTRATE-BINDING LIPOPROTEIN-RELATED"/>
    <property type="match status" value="1"/>
</dbReference>
<evidence type="ECO:0000313" key="2">
    <source>
        <dbReference type="EMBL" id="CAH0416637.1"/>
    </source>
</evidence>
<dbReference type="Pfam" id="PF04392">
    <property type="entry name" value="ABC_sub_bind"/>
    <property type="match status" value="1"/>
</dbReference>
<dbReference type="EMBL" id="CAKKNS010000003">
    <property type="protein sequence ID" value="CAH0416637.1"/>
    <property type="molecule type" value="Genomic_DNA"/>
</dbReference>
<dbReference type="PANTHER" id="PTHR35271:SF1">
    <property type="entry name" value="ABC TRANSPORTER, SUBSTRATE-BINDING LIPOPROTEIN"/>
    <property type="match status" value="1"/>
</dbReference>
<comment type="caution">
    <text evidence="2">The sequence shown here is derived from an EMBL/GenBank/DDBJ whole genome shotgun (WGS) entry which is preliminary data.</text>
</comment>
<dbReference type="RefSeq" id="WP_230096677.1">
    <property type="nucleotide sequence ID" value="NZ_CAKKNS010000003.1"/>
</dbReference>
<dbReference type="InterPro" id="IPR047776">
    <property type="entry name" value="ABC_SBP_TrpX-like"/>
</dbReference>
<keyword evidence="1" id="KW-0732">Signal</keyword>
<dbReference type="NCBIfam" id="NF041285">
    <property type="entry name" value="ABC_SBP_TrpX"/>
    <property type="match status" value="1"/>
</dbReference>
<dbReference type="InterPro" id="IPR007487">
    <property type="entry name" value="ABC_transpt-TYRBP-like"/>
</dbReference>
<dbReference type="SUPFAM" id="SSF53822">
    <property type="entry name" value="Periplasmic binding protein-like I"/>
    <property type="match status" value="1"/>
</dbReference>
<protein>
    <recommendedName>
        <fullName evidence="4">ABC transporter substrate-binding protein</fullName>
    </recommendedName>
</protein>
<gene>
    <name evidence="2" type="ORF">WFA24289_00945</name>
</gene>
<accession>A0ABM8Z5J1</accession>
<proteinExistence type="predicted"/>
<evidence type="ECO:0000256" key="1">
    <source>
        <dbReference type="SAM" id="SignalP"/>
    </source>
</evidence>